<keyword evidence="4 6" id="KW-0378">Hydrolase</keyword>
<dbReference type="PANTHER" id="PTHR33992">
    <property type="entry name" value="RIBONUCLEASE P PROTEIN COMPONENT"/>
    <property type="match status" value="1"/>
</dbReference>
<evidence type="ECO:0000256" key="4">
    <source>
        <dbReference type="ARBA" id="ARBA00022801"/>
    </source>
</evidence>
<keyword evidence="2 6" id="KW-0540">Nuclease</keyword>
<dbReference type="AlphaFoldDB" id="A0A1M5XHW7"/>
<keyword evidence="9" id="KW-1185">Reference proteome</keyword>
<keyword evidence="3 6" id="KW-0255">Endonuclease</keyword>
<sequence>MAFSVIAENEEFLSDMKKEEKIRKNKQFTIVYRRGKSIADSLLVLYVYKNNQNNDINKVGISVSKKVGNSVVRSRVKRLISEGYRLNRDDLKKGYDFVFIARNNAKGKDFKEIEKSVIKLMKRAGLYN</sequence>
<dbReference type="GO" id="GO:0004526">
    <property type="term" value="F:ribonuclease P activity"/>
    <property type="evidence" value="ECO:0007669"/>
    <property type="project" value="UniProtKB-UniRule"/>
</dbReference>
<dbReference type="Proteomes" id="UP000184447">
    <property type="component" value="Unassembled WGS sequence"/>
</dbReference>
<dbReference type="PANTHER" id="PTHR33992:SF1">
    <property type="entry name" value="RIBONUCLEASE P PROTEIN COMPONENT"/>
    <property type="match status" value="1"/>
</dbReference>
<dbReference type="Pfam" id="PF00825">
    <property type="entry name" value="Ribonuclease_P"/>
    <property type="match status" value="1"/>
</dbReference>
<dbReference type="InterPro" id="IPR014721">
    <property type="entry name" value="Ribsml_uS5_D2-typ_fold_subgr"/>
</dbReference>
<dbReference type="InterPro" id="IPR020568">
    <property type="entry name" value="Ribosomal_Su5_D2-typ_SF"/>
</dbReference>
<evidence type="ECO:0000256" key="3">
    <source>
        <dbReference type="ARBA" id="ARBA00022759"/>
    </source>
</evidence>
<name>A0A1M5XHW7_9CLOT</name>
<gene>
    <name evidence="6" type="primary">rnpA</name>
    <name evidence="8" type="ORF">SAMN02745207_03654</name>
</gene>
<dbReference type="Gene3D" id="3.30.230.10">
    <property type="match status" value="1"/>
</dbReference>
<comment type="function">
    <text evidence="6">RNaseP catalyzes the removal of the 5'-leader sequence from pre-tRNA to produce the mature 5'-terminus. It can also cleave other RNA substrates such as 4.5S RNA. The protein component plays an auxiliary but essential role in vivo by binding to the 5'-leader sequence and broadening the substrate specificity of the ribozyme.</text>
</comment>
<dbReference type="GO" id="GO:0001682">
    <property type="term" value="P:tRNA 5'-leader removal"/>
    <property type="evidence" value="ECO:0007669"/>
    <property type="project" value="UniProtKB-UniRule"/>
</dbReference>
<dbReference type="HAMAP" id="MF_00227">
    <property type="entry name" value="RNase_P"/>
    <property type="match status" value="1"/>
</dbReference>
<dbReference type="NCBIfam" id="TIGR00188">
    <property type="entry name" value="rnpA"/>
    <property type="match status" value="1"/>
</dbReference>
<comment type="subunit">
    <text evidence="6">Consists of a catalytic RNA component (M1 or rnpB) and a protein subunit.</text>
</comment>
<evidence type="ECO:0000256" key="6">
    <source>
        <dbReference type="HAMAP-Rule" id="MF_00227"/>
    </source>
</evidence>
<dbReference type="SUPFAM" id="SSF54211">
    <property type="entry name" value="Ribosomal protein S5 domain 2-like"/>
    <property type="match status" value="1"/>
</dbReference>
<organism evidence="8 9">
    <name type="scientific">Clostridium grantii DSM 8605</name>
    <dbReference type="NCBI Taxonomy" id="1121316"/>
    <lineage>
        <taxon>Bacteria</taxon>
        <taxon>Bacillati</taxon>
        <taxon>Bacillota</taxon>
        <taxon>Clostridia</taxon>
        <taxon>Eubacteriales</taxon>
        <taxon>Clostridiaceae</taxon>
        <taxon>Clostridium</taxon>
    </lineage>
</organism>
<dbReference type="GO" id="GO:0042781">
    <property type="term" value="F:3'-tRNA processing endoribonuclease activity"/>
    <property type="evidence" value="ECO:0007669"/>
    <property type="project" value="TreeGrafter"/>
</dbReference>
<comment type="similarity">
    <text evidence="6">Belongs to the RnpA family.</text>
</comment>
<keyword evidence="5 6" id="KW-0694">RNA-binding</keyword>
<evidence type="ECO:0000313" key="9">
    <source>
        <dbReference type="Proteomes" id="UP000184447"/>
    </source>
</evidence>
<keyword evidence="1 6" id="KW-0819">tRNA processing</keyword>
<dbReference type="GO" id="GO:0000049">
    <property type="term" value="F:tRNA binding"/>
    <property type="evidence" value="ECO:0007669"/>
    <property type="project" value="UniProtKB-UniRule"/>
</dbReference>
<evidence type="ECO:0000256" key="7">
    <source>
        <dbReference type="NCBIfam" id="TIGR00188"/>
    </source>
</evidence>
<accession>A0A1M5XHW7</accession>
<proteinExistence type="inferred from homology"/>
<comment type="catalytic activity">
    <reaction evidence="6">
        <text>Endonucleolytic cleavage of RNA, removing 5'-extranucleotides from tRNA precursor.</text>
        <dbReference type="EC" id="3.1.26.5"/>
    </reaction>
</comment>
<evidence type="ECO:0000313" key="8">
    <source>
        <dbReference type="EMBL" id="SHH99114.1"/>
    </source>
</evidence>
<evidence type="ECO:0000256" key="1">
    <source>
        <dbReference type="ARBA" id="ARBA00022694"/>
    </source>
</evidence>
<protein>
    <recommendedName>
        <fullName evidence="6 7">Ribonuclease P protein component</fullName>
        <shortName evidence="6">RNase P protein</shortName>
        <shortName evidence="6">RNaseP protein</shortName>
        <ecNumber evidence="6 7">3.1.26.5</ecNumber>
    </recommendedName>
    <alternativeName>
        <fullName evidence="6">Protein C5</fullName>
    </alternativeName>
</protein>
<dbReference type="STRING" id="1121316.SAMN02745207_03654"/>
<dbReference type="GO" id="GO:0030677">
    <property type="term" value="C:ribonuclease P complex"/>
    <property type="evidence" value="ECO:0007669"/>
    <property type="project" value="TreeGrafter"/>
</dbReference>
<dbReference type="InterPro" id="IPR000100">
    <property type="entry name" value="RNase_P"/>
</dbReference>
<evidence type="ECO:0000256" key="5">
    <source>
        <dbReference type="ARBA" id="ARBA00022884"/>
    </source>
</evidence>
<evidence type="ECO:0000256" key="2">
    <source>
        <dbReference type="ARBA" id="ARBA00022722"/>
    </source>
</evidence>
<dbReference type="EMBL" id="FQXM01000029">
    <property type="protein sequence ID" value="SHH99114.1"/>
    <property type="molecule type" value="Genomic_DNA"/>
</dbReference>
<dbReference type="EC" id="3.1.26.5" evidence="6 7"/>
<reference evidence="8 9" key="1">
    <citation type="submission" date="2016-11" db="EMBL/GenBank/DDBJ databases">
        <authorList>
            <person name="Jaros S."/>
            <person name="Januszkiewicz K."/>
            <person name="Wedrychowicz H."/>
        </authorList>
    </citation>
    <scope>NUCLEOTIDE SEQUENCE [LARGE SCALE GENOMIC DNA]</scope>
    <source>
        <strain evidence="8 9">DSM 8605</strain>
    </source>
</reference>